<organism evidence="3 4">
    <name type="scientific">Ohtaekwangia kribbensis</name>
    <dbReference type="NCBI Taxonomy" id="688913"/>
    <lineage>
        <taxon>Bacteria</taxon>
        <taxon>Pseudomonadati</taxon>
        <taxon>Bacteroidota</taxon>
        <taxon>Cytophagia</taxon>
        <taxon>Cytophagales</taxon>
        <taxon>Fulvivirgaceae</taxon>
        <taxon>Ohtaekwangia</taxon>
    </lineage>
</organism>
<proteinExistence type="predicted"/>
<dbReference type="Pfam" id="PF20594">
    <property type="entry name" value="DUF6794"/>
    <property type="match status" value="1"/>
</dbReference>
<accession>A0ABW3K118</accession>
<dbReference type="RefSeq" id="WP_377579114.1">
    <property type="nucleotide sequence ID" value="NZ_JBHTKA010000003.1"/>
</dbReference>
<evidence type="ECO:0000313" key="3">
    <source>
        <dbReference type="EMBL" id="MFD0999948.1"/>
    </source>
</evidence>
<comment type="caution">
    <text evidence="3">The sequence shown here is derived from an EMBL/GenBank/DDBJ whole genome shotgun (WGS) entry which is preliminary data.</text>
</comment>
<evidence type="ECO:0000256" key="1">
    <source>
        <dbReference type="SAM" id="SignalP"/>
    </source>
</evidence>
<feature type="chain" id="PRO_5047422734" evidence="1">
    <location>
        <begin position="23"/>
        <end position="440"/>
    </location>
</feature>
<evidence type="ECO:0000313" key="4">
    <source>
        <dbReference type="Proteomes" id="UP001597112"/>
    </source>
</evidence>
<protein>
    <submittedName>
        <fullName evidence="3">DUF6794 domain-containing protein</fullName>
    </submittedName>
</protein>
<feature type="signal peptide" evidence="1">
    <location>
        <begin position="1"/>
        <end position="22"/>
    </location>
</feature>
<dbReference type="Proteomes" id="UP001597112">
    <property type="component" value="Unassembled WGS sequence"/>
</dbReference>
<feature type="domain" description="DUF6794" evidence="2">
    <location>
        <begin position="347"/>
        <end position="428"/>
    </location>
</feature>
<keyword evidence="4" id="KW-1185">Reference proteome</keyword>
<keyword evidence="1" id="KW-0732">Signal</keyword>
<dbReference type="InterPro" id="IPR046744">
    <property type="entry name" value="DUF6794"/>
</dbReference>
<name>A0ABW3K118_9BACT</name>
<sequence>MSKAILLTILACLHLHCVAQLAYPYKVYSENEKFFVNSTPFSDQVWTDLGKTVVVSADDTLKPIITINRYFSPDYLFLSNDGQSLFYLDNWIDPSVTDESGILTHYHRGAVNHIYTLSDFNLTDSTLTPALLYNSYSESDSAIQFPFINKSNNVQVSGDTLSLLLESGMVYTFSIATGEIMKKELLTSFLSSHTVQPAKRRTKNYTIDIPTQFGLPKLENGREYWTVLEEKMNVVFLEGNNRDFEQNYKHYMFEILIAIDSTGKCEELQIEMLDNFYREEISKLFRTLRFNKEEIPDGIEKWYFRYITGFRKKSASVARKERKQEIKQDKLEYKKRIQQDSIDHVYIPADLQDCFKQLDKLLSSADKQSFANASENSLDKYHMGLGLWIRNNWGLWKGSRLSNHFNKLGVFHPDDMSGIVIRFYHRYLNGHELKLDELPR</sequence>
<evidence type="ECO:0000259" key="2">
    <source>
        <dbReference type="Pfam" id="PF20594"/>
    </source>
</evidence>
<dbReference type="EMBL" id="JBHTKA010000003">
    <property type="protein sequence ID" value="MFD0999948.1"/>
    <property type="molecule type" value="Genomic_DNA"/>
</dbReference>
<gene>
    <name evidence="3" type="ORF">ACFQ21_11565</name>
</gene>
<reference evidence="4" key="1">
    <citation type="journal article" date="2019" name="Int. J. Syst. Evol. Microbiol.">
        <title>The Global Catalogue of Microorganisms (GCM) 10K type strain sequencing project: providing services to taxonomists for standard genome sequencing and annotation.</title>
        <authorList>
            <consortium name="The Broad Institute Genomics Platform"/>
            <consortium name="The Broad Institute Genome Sequencing Center for Infectious Disease"/>
            <person name="Wu L."/>
            <person name="Ma J."/>
        </authorList>
    </citation>
    <scope>NUCLEOTIDE SEQUENCE [LARGE SCALE GENOMIC DNA]</scope>
    <source>
        <strain evidence="4">CCUG 58938</strain>
    </source>
</reference>